<evidence type="ECO:0000256" key="2">
    <source>
        <dbReference type="ARBA" id="ARBA00022729"/>
    </source>
</evidence>
<evidence type="ECO:0000256" key="3">
    <source>
        <dbReference type="SAM" id="SignalP"/>
    </source>
</evidence>
<dbReference type="AlphaFoldDB" id="A0A7V5UFA8"/>
<comment type="caution">
    <text evidence="4">The sequence shown here is derived from an EMBL/GenBank/DDBJ whole genome shotgun (WGS) entry which is preliminary data.</text>
</comment>
<dbReference type="GO" id="GO:0005829">
    <property type="term" value="C:cytosol"/>
    <property type="evidence" value="ECO:0007669"/>
    <property type="project" value="TreeGrafter"/>
</dbReference>
<dbReference type="PANTHER" id="PTHR35089:SF1">
    <property type="entry name" value="CHAPERONE PROTEIN SKP"/>
    <property type="match status" value="1"/>
</dbReference>
<evidence type="ECO:0000313" key="4">
    <source>
        <dbReference type="EMBL" id="HHJ53145.1"/>
    </source>
</evidence>
<gene>
    <name evidence="4" type="ORF">ENJ89_08120</name>
</gene>
<keyword evidence="2 3" id="KW-0732">Signal</keyword>
<dbReference type="GO" id="GO:0050821">
    <property type="term" value="P:protein stabilization"/>
    <property type="evidence" value="ECO:0007669"/>
    <property type="project" value="TreeGrafter"/>
</dbReference>
<dbReference type="Pfam" id="PF03938">
    <property type="entry name" value="OmpH"/>
    <property type="match status" value="1"/>
</dbReference>
<dbReference type="InterPro" id="IPR024930">
    <property type="entry name" value="Skp_dom_sf"/>
</dbReference>
<feature type="chain" id="PRO_5030701410" evidence="3">
    <location>
        <begin position="23"/>
        <end position="181"/>
    </location>
</feature>
<proteinExistence type="inferred from homology"/>
<dbReference type="SMART" id="SM00935">
    <property type="entry name" value="OmpH"/>
    <property type="match status" value="1"/>
</dbReference>
<name>A0A7V5UFA8_CALAY</name>
<dbReference type="GO" id="GO:0051082">
    <property type="term" value="F:unfolded protein binding"/>
    <property type="evidence" value="ECO:0007669"/>
    <property type="project" value="InterPro"/>
</dbReference>
<comment type="similarity">
    <text evidence="1">Belongs to the Skp family.</text>
</comment>
<dbReference type="Proteomes" id="UP000886124">
    <property type="component" value="Unassembled WGS sequence"/>
</dbReference>
<reference evidence="4" key="1">
    <citation type="journal article" date="2020" name="mSystems">
        <title>Genome- and Community-Level Interaction Insights into Carbon Utilization and Element Cycling Functions of Hydrothermarchaeota in Hydrothermal Sediment.</title>
        <authorList>
            <person name="Zhou Z."/>
            <person name="Liu Y."/>
            <person name="Xu W."/>
            <person name="Pan J."/>
            <person name="Luo Z.H."/>
            <person name="Li M."/>
        </authorList>
    </citation>
    <scope>NUCLEOTIDE SEQUENCE [LARGE SCALE GENOMIC DNA]</scope>
    <source>
        <strain evidence="4">HyVt-527</strain>
    </source>
</reference>
<protein>
    <submittedName>
        <fullName evidence="4">OmpH family outer membrane protein</fullName>
    </submittedName>
</protein>
<dbReference type="EMBL" id="DROD01000521">
    <property type="protein sequence ID" value="HHJ53145.1"/>
    <property type="molecule type" value="Genomic_DNA"/>
</dbReference>
<organism evidence="4">
    <name type="scientific">Caldithrix abyssi</name>
    <dbReference type="NCBI Taxonomy" id="187145"/>
    <lineage>
        <taxon>Bacteria</taxon>
        <taxon>Pseudomonadati</taxon>
        <taxon>Calditrichota</taxon>
        <taxon>Calditrichia</taxon>
        <taxon>Calditrichales</taxon>
        <taxon>Calditrichaceae</taxon>
        <taxon>Caldithrix</taxon>
    </lineage>
</organism>
<sequence length="181" mass="20737">MKLNKMIITLALVTMLAIPAFAQKFAYVQSQRILAEFQEFVDVQNKLNEIRNGYDAQYQKMLKEYNDMLQEIDSQSLLLSPEKKQEKMRQAQEKATEIERFKYEKLGPEGEFYKKSQELTQPIIDKINKLIAKIGEEEGYDFIFDASSGALVHALPKYDITDQVIEQLNKGAASTTTGKGK</sequence>
<dbReference type="Gene3D" id="3.30.910.20">
    <property type="entry name" value="Skp domain"/>
    <property type="match status" value="1"/>
</dbReference>
<feature type="signal peptide" evidence="3">
    <location>
        <begin position="1"/>
        <end position="22"/>
    </location>
</feature>
<evidence type="ECO:0000256" key="1">
    <source>
        <dbReference type="ARBA" id="ARBA00009091"/>
    </source>
</evidence>
<accession>A0A7V5UFA8</accession>
<dbReference type="PANTHER" id="PTHR35089">
    <property type="entry name" value="CHAPERONE PROTEIN SKP"/>
    <property type="match status" value="1"/>
</dbReference>
<dbReference type="SUPFAM" id="SSF111384">
    <property type="entry name" value="OmpH-like"/>
    <property type="match status" value="1"/>
</dbReference>
<dbReference type="InterPro" id="IPR005632">
    <property type="entry name" value="Chaperone_Skp"/>
</dbReference>